<proteinExistence type="predicted"/>
<keyword evidence="2" id="KW-1185">Reference proteome</keyword>
<evidence type="ECO:0000313" key="2">
    <source>
        <dbReference type="Proteomes" id="UP000654075"/>
    </source>
</evidence>
<reference evidence="1" key="1">
    <citation type="submission" date="2021-02" db="EMBL/GenBank/DDBJ databases">
        <authorList>
            <person name="Dougan E. K."/>
            <person name="Rhodes N."/>
            <person name="Thang M."/>
            <person name="Chan C."/>
        </authorList>
    </citation>
    <scope>NUCLEOTIDE SEQUENCE</scope>
</reference>
<dbReference type="SUPFAM" id="SSF48452">
    <property type="entry name" value="TPR-like"/>
    <property type="match status" value="1"/>
</dbReference>
<evidence type="ECO:0000313" key="1">
    <source>
        <dbReference type="EMBL" id="CAE8640149.1"/>
    </source>
</evidence>
<dbReference type="Gene3D" id="1.25.40.10">
    <property type="entry name" value="Tetratricopeptide repeat domain"/>
    <property type="match status" value="1"/>
</dbReference>
<evidence type="ECO:0008006" key="3">
    <source>
        <dbReference type="Google" id="ProtNLM"/>
    </source>
</evidence>
<name>A0A813HRY5_POLGL</name>
<dbReference type="Proteomes" id="UP000654075">
    <property type="component" value="Unassembled WGS sequence"/>
</dbReference>
<sequence>MAADGRKRTLGSSSSVTLEAQDALAAHLVATHGRAQEAELVQREALAARDGLAAGSSHRRPDRSMLLALSTLGQALRLQKKLQESAVHFRKAYELCRDTQELGGPTSPNTFAAASNLASVLHEAGESQEAGRLYKMAALGLQRTLGLEYPNTRGARQNYESFLKEAHLASEPENES</sequence>
<accession>A0A813HRY5</accession>
<gene>
    <name evidence="1" type="ORF">PGLA1383_LOCUS55089</name>
</gene>
<protein>
    <recommendedName>
        <fullName evidence="3">Kinesin light chain</fullName>
    </recommendedName>
</protein>
<dbReference type="InterPro" id="IPR011990">
    <property type="entry name" value="TPR-like_helical_dom_sf"/>
</dbReference>
<dbReference type="EMBL" id="CAJNNV010032500">
    <property type="protein sequence ID" value="CAE8640149.1"/>
    <property type="molecule type" value="Genomic_DNA"/>
</dbReference>
<comment type="caution">
    <text evidence="1">The sequence shown here is derived from an EMBL/GenBank/DDBJ whole genome shotgun (WGS) entry which is preliminary data.</text>
</comment>
<organism evidence="1 2">
    <name type="scientific">Polarella glacialis</name>
    <name type="common">Dinoflagellate</name>
    <dbReference type="NCBI Taxonomy" id="89957"/>
    <lineage>
        <taxon>Eukaryota</taxon>
        <taxon>Sar</taxon>
        <taxon>Alveolata</taxon>
        <taxon>Dinophyceae</taxon>
        <taxon>Suessiales</taxon>
        <taxon>Suessiaceae</taxon>
        <taxon>Polarella</taxon>
    </lineage>
</organism>
<dbReference type="Pfam" id="PF13424">
    <property type="entry name" value="TPR_12"/>
    <property type="match status" value="1"/>
</dbReference>
<dbReference type="AlphaFoldDB" id="A0A813HRY5"/>